<gene>
    <name evidence="1" type="ORF">FHS90_001681</name>
</gene>
<protein>
    <recommendedName>
        <fullName evidence="3">Glycosyl transferase family 28 C-terminal domain-containing protein</fullName>
    </recommendedName>
</protein>
<evidence type="ECO:0000313" key="1">
    <source>
        <dbReference type="EMBL" id="MBA9076973.1"/>
    </source>
</evidence>
<reference evidence="1 2" key="1">
    <citation type="submission" date="2020-08" db="EMBL/GenBank/DDBJ databases">
        <title>Genomic Encyclopedia of Type Strains, Phase IV (KMG-IV): sequencing the most valuable type-strain genomes for metagenomic binning, comparative biology and taxonomic classification.</title>
        <authorList>
            <person name="Goeker M."/>
        </authorList>
    </citation>
    <scope>NUCLEOTIDE SEQUENCE [LARGE SCALE GENOMIC DNA]</scope>
    <source>
        <strain evidence="1 2">DSM 29854</strain>
    </source>
</reference>
<dbReference type="RefSeq" id="WP_182512644.1">
    <property type="nucleotide sequence ID" value="NZ_JACJIQ010000005.1"/>
</dbReference>
<evidence type="ECO:0008006" key="3">
    <source>
        <dbReference type="Google" id="ProtNLM"/>
    </source>
</evidence>
<comment type="caution">
    <text evidence="1">The sequence shown here is derived from an EMBL/GenBank/DDBJ whole genome shotgun (WGS) entry which is preliminary data.</text>
</comment>
<accession>A0A839GH80</accession>
<organism evidence="1 2">
    <name type="scientific">Rufibacter quisquiliarum</name>
    <dbReference type="NCBI Taxonomy" id="1549639"/>
    <lineage>
        <taxon>Bacteria</taxon>
        <taxon>Pseudomonadati</taxon>
        <taxon>Bacteroidota</taxon>
        <taxon>Cytophagia</taxon>
        <taxon>Cytophagales</taxon>
        <taxon>Hymenobacteraceae</taxon>
        <taxon>Rufibacter</taxon>
    </lineage>
</organism>
<dbReference type="SUPFAM" id="SSF53756">
    <property type="entry name" value="UDP-Glycosyltransferase/glycogen phosphorylase"/>
    <property type="match status" value="1"/>
</dbReference>
<keyword evidence="2" id="KW-1185">Reference proteome</keyword>
<proteinExistence type="predicted"/>
<name>A0A839GH80_9BACT</name>
<dbReference type="Proteomes" id="UP000563094">
    <property type="component" value="Unassembled WGS sequence"/>
</dbReference>
<dbReference type="EMBL" id="JACJIQ010000005">
    <property type="protein sequence ID" value="MBA9076973.1"/>
    <property type="molecule type" value="Genomic_DNA"/>
</dbReference>
<sequence length="364" mass="40615">MKIFSLICHNGLGHFKRSVAVLSELQRQLPGVQITVACEKWQVERMQDWEVAAVFFANTENVRYLDGLVFPGVYWDKNPLNYQDRKLTEWHHRLANVQELHEADLVLSDNLSQVLLYRPDAVLLGSFLWSDILEDAYPEVPFVTEFVEEERRLLATYKPRMLCVGDIVMPGVVKQTEAIKLPWFCEVALEKEAIVTERGAEESHFKIALLGGATDSIANELQQLAQALLKNQRVELFLPKGLVSVPKGGEKNLHVFDHSETSFSALDLIICRPGVGTLTDAICYKVPVAAVYEAGNIEMEHNATVVEQLQIGVNLGSLTDVSVSCAAIFEFLGSSSYSLSEKKIQARPRGGVEAAAAWVIENMK</sequence>
<evidence type="ECO:0000313" key="2">
    <source>
        <dbReference type="Proteomes" id="UP000563094"/>
    </source>
</evidence>
<dbReference type="AlphaFoldDB" id="A0A839GH80"/>